<sequence>MARLAPSDAANPAAAVVPAVLSTWMAPLAACFPCPTFANLMVLVAGAVLAPGRRTVTAALSRLGLREGVTVSTYHRVLSRRRWRAQATARGLLGLLTAAFAPSGPVVVGIDETIERRWGARIKARGIDRDPVRSSHGHFVKASGLRWISRMLLAPLPFAQRVWALPFLTALAPSERSAKAQGRRHKQLTDWARQLLLLLARWLPGRKLIVVAETSYAAIALLTAVGRRLTLITRLRLDARLFDPPPPRRTGTTGRPRVSGARQPTLLQRLANAKATCAARCSTTAGARSASTSGKQMCSRQKASWQARPSLP</sequence>
<proteinExistence type="predicted"/>
<keyword evidence="4" id="KW-1185">Reference proteome</keyword>
<reference evidence="3 4" key="1">
    <citation type="submission" date="2009-01" db="EMBL/GenBank/DDBJ databases">
        <title>Complete sequence of chromosome of Methylobacterium nodulans ORS 2060.</title>
        <authorList>
            <consortium name="US DOE Joint Genome Institute"/>
            <person name="Lucas S."/>
            <person name="Copeland A."/>
            <person name="Lapidus A."/>
            <person name="Glavina del Rio T."/>
            <person name="Dalin E."/>
            <person name="Tice H."/>
            <person name="Bruce D."/>
            <person name="Goodwin L."/>
            <person name="Pitluck S."/>
            <person name="Sims D."/>
            <person name="Brettin T."/>
            <person name="Detter J.C."/>
            <person name="Han C."/>
            <person name="Larimer F."/>
            <person name="Land M."/>
            <person name="Hauser L."/>
            <person name="Kyrpides N."/>
            <person name="Ivanova N."/>
            <person name="Marx C.J."/>
            <person name="Richardson P."/>
        </authorList>
    </citation>
    <scope>NUCLEOTIDE SEQUENCE [LARGE SCALE GENOMIC DNA]</scope>
    <source>
        <strain evidence="4">LMG 21967 / CNCM I-2342 / ORS 2060</strain>
    </source>
</reference>
<dbReference type="AlphaFoldDB" id="B8II57"/>
<dbReference type="STRING" id="460265.Mnod_2977"/>
<evidence type="ECO:0000313" key="4">
    <source>
        <dbReference type="Proteomes" id="UP000008207"/>
    </source>
</evidence>
<gene>
    <name evidence="3" type="ordered locus">Mnod_2977</name>
</gene>
<dbReference type="KEGG" id="mno:Mnod_2977"/>
<organism evidence="3 4">
    <name type="scientific">Methylobacterium nodulans (strain LMG 21967 / CNCM I-2342 / ORS 2060)</name>
    <dbReference type="NCBI Taxonomy" id="460265"/>
    <lineage>
        <taxon>Bacteria</taxon>
        <taxon>Pseudomonadati</taxon>
        <taxon>Pseudomonadota</taxon>
        <taxon>Alphaproteobacteria</taxon>
        <taxon>Hyphomicrobiales</taxon>
        <taxon>Methylobacteriaceae</taxon>
        <taxon>Methylobacterium</taxon>
    </lineage>
</organism>
<name>B8II57_METNO</name>
<dbReference type="EMBL" id="CP001349">
    <property type="protein sequence ID" value="ACL57926.1"/>
    <property type="molecule type" value="Genomic_DNA"/>
</dbReference>
<dbReference type="InterPro" id="IPR038721">
    <property type="entry name" value="IS701-like_DDE_dom"/>
</dbReference>
<feature type="domain" description="Transposase IS701-like DDE" evidence="2">
    <location>
        <begin position="28"/>
        <end position="280"/>
    </location>
</feature>
<evidence type="ECO:0000313" key="3">
    <source>
        <dbReference type="EMBL" id="ACL57926.1"/>
    </source>
</evidence>
<evidence type="ECO:0000259" key="2">
    <source>
        <dbReference type="Pfam" id="PF13546"/>
    </source>
</evidence>
<dbReference type="Proteomes" id="UP000008207">
    <property type="component" value="Chromosome"/>
</dbReference>
<protein>
    <recommendedName>
        <fullName evidence="2">Transposase IS701-like DDE domain-containing protein</fullName>
    </recommendedName>
</protein>
<feature type="region of interest" description="Disordered" evidence="1">
    <location>
        <begin position="285"/>
        <end position="312"/>
    </location>
</feature>
<dbReference type="Pfam" id="PF13546">
    <property type="entry name" value="DDE_5"/>
    <property type="match status" value="1"/>
</dbReference>
<evidence type="ECO:0000256" key="1">
    <source>
        <dbReference type="SAM" id="MobiDB-lite"/>
    </source>
</evidence>
<feature type="compositionally biased region" description="Low complexity" evidence="1">
    <location>
        <begin position="285"/>
        <end position="295"/>
    </location>
</feature>
<dbReference type="HOGENOM" id="CLU_958976_0_0_5"/>
<dbReference type="eggNOG" id="COG3385">
    <property type="taxonomic scope" value="Bacteria"/>
</dbReference>
<accession>B8II57</accession>
<feature type="region of interest" description="Disordered" evidence="1">
    <location>
        <begin position="242"/>
        <end position="262"/>
    </location>
</feature>